<evidence type="ECO:0000256" key="3">
    <source>
        <dbReference type="ARBA" id="ARBA00023002"/>
    </source>
</evidence>
<keyword evidence="2" id="KW-0575">Peroxidase</keyword>
<protein>
    <recommendedName>
        <fullName evidence="6">Glutathione peroxidase</fullName>
    </recommendedName>
</protein>
<dbReference type="PIRSF" id="PIRSF000303">
    <property type="entry name" value="Glutathion_perox"/>
    <property type="match status" value="1"/>
</dbReference>
<dbReference type="Proteomes" id="UP000688137">
    <property type="component" value="Unassembled WGS sequence"/>
</dbReference>
<keyword evidence="5" id="KW-1185">Reference proteome</keyword>
<evidence type="ECO:0000256" key="1">
    <source>
        <dbReference type="ARBA" id="ARBA00006926"/>
    </source>
</evidence>
<gene>
    <name evidence="4" type="ORF">PPRIM_AZ9-3.1.T0250184</name>
</gene>
<keyword evidence="3" id="KW-0560">Oxidoreductase</keyword>
<evidence type="ECO:0000256" key="2">
    <source>
        <dbReference type="ARBA" id="ARBA00022559"/>
    </source>
</evidence>
<dbReference type="PROSITE" id="PS00763">
    <property type="entry name" value="GLUTATHIONE_PEROXID_2"/>
    <property type="match status" value="1"/>
</dbReference>
<dbReference type="PROSITE" id="PS51355">
    <property type="entry name" value="GLUTATHIONE_PEROXID_3"/>
    <property type="match status" value="1"/>
</dbReference>
<comment type="similarity">
    <text evidence="1">Belongs to the glutathione peroxidase family.</text>
</comment>
<organism evidence="4 5">
    <name type="scientific">Paramecium primaurelia</name>
    <dbReference type="NCBI Taxonomy" id="5886"/>
    <lineage>
        <taxon>Eukaryota</taxon>
        <taxon>Sar</taxon>
        <taxon>Alveolata</taxon>
        <taxon>Ciliophora</taxon>
        <taxon>Intramacronucleata</taxon>
        <taxon>Oligohymenophorea</taxon>
        <taxon>Peniculida</taxon>
        <taxon>Parameciidae</taxon>
        <taxon>Paramecium</taxon>
    </lineage>
</organism>
<dbReference type="Pfam" id="PF00255">
    <property type="entry name" value="GSHPx"/>
    <property type="match status" value="1"/>
</dbReference>
<evidence type="ECO:0008006" key="6">
    <source>
        <dbReference type="Google" id="ProtNLM"/>
    </source>
</evidence>
<sequence length="182" mass="20878">MGSQLFKKGVDKLQPPTKSFFEFELNNIDGQKTQLSQFKGKKAYICVNVACSCGLTSSNYSELVELYKSYSEQGLEILGFPCNQFMGQESKPEPEIKEFVLSKYGVSFPLFQKIEVNGQNTHELYRYLRLNSSLKVSSNEAKEVPWNFGKFLLNSQGQIVKFYDPDVKPKEMKQEIEKLLNQ</sequence>
<proteinExistence type="inferred from homology"/>
<dbReference type="InterPro" id="IPR000889">
    <property type="entry name" value="Glutathione_peroxidase"/>
</dbReference>
<evidence type="ECO:0000313" key="5">
    <source>
        <dbReference type="Proteomes" id="UP000688137"/>
    </source>
</evidence>
<dbReference type="InterPro" id="IPR029760">
    <property type="entry name" value="GPX_CS"/>
</dbReference>
<dbReference type="FunFam" id="3.40.30.10:FF:000010">
    <property type="entry name" value="Glutathione peroxidase"/>
    <property type="match status" value="1"/>
</dbReference>
<dbReference type="AlphaFoldDB" id="A0A8S1KQ61"/>
<name>A0A8S1KQ61_PARPR</name>
<evidence type="ECO:0000313" key="4">
    <source>
        <dbReference type="EMBL" id="CAD8057007.1"/>
    </source>
</evidence>
<dbReference type="CDD" id="cd00340">
    <property type="entry name" value="GSH_Peroxidase"/>
    <property type="match status" value="1"/>
</dbReference>
<dbReference type="OMA" id="QCGLTKQ"/>
<dbReference type="GO" id="GO:0006979">
    <property type="term" value="P:response to oxidative stress"/>
    <property type="evidence" value="ECO:0007669"/>
    <property type="project" value="InterPro"/>
</dbReference>
<accession>A0A8S1KQ61</accession>
<dbReference type="PANTHER" id="PTHR11592:SF132">
    <property type="entry name" value="GLUTATHIONE PEROXIDASE 7, CHLOROPLASTIC-RELATED"/>
    <property type="match status" value="1"/>
</dbReference>
<dbReference type="PANTHER" id="PTHR11592">
    <property type="entry name" value="GLUTATHIONE PEROXIDASE"/>
    <property type="match status" value="1"/>
</dbReference>
<dbReference type="GO" id="GO:0004601">
    <property type="term" value="F:peroxidase activity"/>
    <property type="evidence" value="ECO:0007669"/>
    <property type="project" value="UniProtKB-KW"/>
</dbReference>
<comment type="caution">
    <text evidence="4">The sequence shown here is derived from an EMBL/GenBank/DDBJ whole genome shotgun (WGS) entry which is preliminary data.</text>
</comment>
<reference evidence="4" key="1">
    <citation type="submission" date="2021-01" db="EMBL/GenBank/DDBJ databases">
        <authorList>
            <consortium name="Genoscope - CEA"/>
            <person name="William W."/>
        </authorList>
    </citation>
    <scope>NUCLEOTIDE SEQUENCE</scope>
</reference>
<dbReference type="EMBL" id="CAJJDM010000023">
    <property type="protein sequence ID" value="CAD8057007.1"/>
    <property type="molecule type" value="Genomic_DNA"/>
</dbReference>